<evidence type="ECO:0000256" key="4">
    <source>
        <dbReference type="ARBA" id="ARBA00022475"/>
    </source>
</evidence>
<keyword evidence="25" id="KW-1185">Reference proteome</keyword>
<dbReference type="InterPro" id="IPR017441">
    <property type="entry name" value="Protein_kinase_ATP_BS"/>
</dbReference>
<dbReference type="Gene3D" id="1.10.510.10">
    <property type="entry name" value="Transferase(Phosphotransferase) domain 1"/>
    <property type="match status" value="1"/>
</dbReference>
<accession>A0A6I8PDR7</accession>
<dbReference type="InterPro" id="IPR000719">
    <property type="entry name" value="Prot_kinase_dom"/>
</dbReference>
<evidence type="ECO:0000256" key="10">
    <source>
        <dbReference type="ARBA" id="ARBA00022777"/>
    </source>
</evidence>
<evidence type="ECO:0000313" key="24">
    <source>
        <dbReference type="Ensembl" id="ENSOANP00000052040.1"/>
    </source>
</evidence>
<evidence type="ECO:0000256" key="9">
    <source>
        <dbReference type="ARBA" id="ARBA00022741"/>
    </source>
</evidence>
<evidence type="ECO:0000256" key="12">
    <source>
        <dbReference type="ARBA" id="ARBA00023136"/>
    </source>
</evidence>
<dbReference type="GeneID" id="100085783"/>
<evidence type="ECO:0000256" key="22">
    <source>
        <dbReference type="SAM" id="MobiDB-lite"/>
    </source>
</evidence>
<dbReference type="GO" id="GO:1901987">
    <property type="term" value="P:regulation of cell cycle phase transition"/>
    <property type="evidence" value="ECO:0000318"/>
    <property type="project" value="GO_Central"/>
</dbReference>
<dbReference type="GO" id="GO:0005829">
    <property type="term" value="C:cytosol"/>
    <property type="evidence" value="ECO:0000318"/>
    <property type="project" value="GO_Central"/>
</dbReference>
<dbReference type="Bgee" id="ENSOANG00000013237">
    <property type="expression patterns" value="Expressed in fibroblast and 8 other cell types or tissues"/>
</dbReference>
<dbReference type="PANTHER" id="PTHR24056">
    <property type="entry name" value="CELL DIVISION PROTEIN KINASE"/>
    <property type="match status" value="1"/>
</dbReference>
<reference evidence="24" key="2">
    <citation type="submission" date="2025-09" db="UniProtKB">
        <authorList>
            <consortium name="Ensembl"/>
        </authorList>
    </citation>
    <scope>IDENTIFICATION</scope>
    <source>
        <strain evidence="24">Glennie</strain>
    </source>
</reference>
<dbReference type="InParanoid" id="A0A6I8PDR7"/>
<evidence type="ECO:0000256" key="16">
    <source>
        <dbReference type="ARBA" id="ARBA00041921"/>
    </source>
</evidence>
<dbReference type="GO" id="GO:0005524">
    <property type="term" value="F:ATP binding"/>
    <property type="evidence" value="ECO:0007669"/>
    <property type="project" value="UniProtKB-UniRule"/>
</dbReference>
<dbReference type="GO" id="GO:0005737">
    <property type="term" value="C:cytoplasm"/>
    <property type="evidence" value="ECO:0000318"/>
    <property type="project" value="GO_Central"/>
</dbReference>
<organism evidence="24 25">
    <name type="scientific">Ornithorhynchus anatinus</name>
    <name type="common">Duckbill platypus</name>
    <dbReference type="NCBI Taxonomy" id="9258"/>
    <lineage>
        <taxon>Eukaryota</taxon>
        <taxon>Metazoa</taxon>
        <taxon>Chordata</taxon>
        <taxon>Craniata</taxon>
        <taxon>Vertebrata</taxon>
        <taxon>Euteleostomi</taxon>
        <taxon>Mammalia</taxon>
        <taxon>Monotremata</taxon>
        <taxon>Ornithorhynchidae</taxon>
        <taxon>Ornithorhynchus</taxon>
    </lineage>
</organism>
<keyword evidence="10" id="KW-0418">Kinase</keyword>
<feature type="region of interest" description="Disordered" evidence="22">
    <location>
        <begin position="1"/>
        <end position="22"/>
    </location>
</feature>
<keyword evidence="5 21" id="KW-0723">Serine/threonine-protein kinase</keyword>
<feature type="compositionally biased region" description="Gly residues" evidence="22">
    <location>
        <begin position="8"/>
        <end position="22"/>
    </location>
</feature>
<dbReference type="FunCoup" id="A0A6I8PDR7">
    <property type="interactions" value="2310"/>
</dbReference>
<evidence type="ECO:0000256" key="8">
    <source>
        <dbReference type="ARBA" id="ARBA00022687"/>
    </source>
</evidence>
<keyword evidence="11 20" id="KW-0067">ATP-binding</keyword>
<dbReference type="InterPro" id="IPR008271">
    <property type="entry name" value="Ser/Thr_kinase_AS"/>
</dbReference>
<feature type="domain" description="Protein kinase" evidence="23">
    <location>
        <begin position="144"/>
        <end position="428"/>
    </location>
</feature>
<gene>
    <name evidence="24" type="primary">CDK14</name>
</gene>
<dbReference type="EC" id="2.7.11.22" evidence="3"/>
<evidence type="ECO:0000256" key="6">
    <source>
        <dbReference type="ARBA" id="ARBA00022618"/>
    </source>
</evidence>
<feature type="region of interest" description="Disordered" evidence="22">
    <location>
        <begin position="81"/>
        <end position="142"/>
    </location>
</feature>
<dbReference type="Pfam" id="PF00069">
    <property type="entry name" value="Pkinase"/>
    <property type="match status" value="1"/>
</dbReference>
<evidence type="ECO:0000256" key="11">
    <source>
        <dbReference type="ARBA" id="ARBA00022840"/>
    </source>
</evidence>
<dbReference type="PROSITE" id="PS50011">
    <property type="entry name" value="PROTEIN_KINASE_DOM"/>
    <property type="match status" value="1"/>
</dbReference>
<dbReference type="Proteomes" id="UP000002279">
    <property type="component" value="Unplaced"/>
</dbReference>
<comment type="subcellular location">
    <subcellularLocation>
        <location evidence="1">Cell membrane</location>
        <topology evidence="1">Peripheral membrane protein</topology>
    </subcellularLocation>
</comment>
<feature type="binding site" evidence="20">
    <location>
        <position position="173"/>
    </location>
    <ligand>
        <name>ATP</name>
        <dbReference type="ChEBI" id="CHEBI:30616"/>
    </ligand>
</feature>
<dbReference type="RefSeq" id="XP_028926706.1">
    <property type="nucleotide sequence ID" value="XM_029070873.1"/>
</dbReference>
<dbReference type="FunFam" id="1.10.510.10:FF:000131">
    <property type="entry name" value="cyclin-dependent kinase 14 isoform X1"/>
    <property type="match status" value="1"/>
</dbReference>
<proteinExistence type="inferred from homology"/>
<evidence type="ECO:0000256" key="2">
    <source>
        <dbReference type="ARBA" id="ARBA00006485"/>
    </source>
</evidence>
<dbReference type="PROSITE" id="PS00108">
    <property type="entry name" value="PROTEIN_KINASE_ST"/>
    <property type="match status" value="1"/>
</dbReference>
<keyword evidence="4" id="KW-1003">Cell membrane</keyword>
<evidence type="ECO:0000256" key="14">
    <source>
        <dbReference type="ARBA" id="ARBA00037568"/>
    </source>
</evidence>
<dbReference type="GO" id="GO:0005654">
    <property type="term" value="C:nucleoplasm"/>
    <property type="evidence" value="ECO:0007669"/>
    <property type="project" value="Ensembl"/>
</dbReference>
<dbReference type="KEGG" id="oaa:100085783"/>
<keyword evidence="9 20" id="KW-0547">Nucleotide-binding</keyword>
<dbReference type="SUPFAM" id="SSF56112">
    <property type="entry name" value="Protein kinase-like (PK-like)"/>
    <property type="match status" value="1"/>
</dbReference>
<keyword evidence="7" id="KW-0808">Transferase</keyword>
<dbReference type="PROSITE" id="PS00107">
    <property type="entry name" value="PROTEIN_KINASE_ATP"/>
    <property type="match status" value="1"/>
</dbReference>
<evidence type="ECO:0000256" key="20">
    <source>
        <dbReference type="PROSITE-ProRule" id="PRU10141"/>
    </source>
</evidence>
<dbReference type="InterPro" id="IPR050108">
    <property type="entry name" value="CDK"/>
</dbReference>
<dbReference type="CTD" id="5218"/>
<sequence length="478" mass="52684">MCELVGAQAGGRGGGGAGGGGMKKLRRTLSESFSRLALKKDDTSFDEICVTKMSGRSCPGGDVAGKPLDTIPEDKKVRAQRAQRAQSTFDPFEKPPSQVKRVHSENNACIGTKAAAQAPDSPRGRRHSSPSSPTSPKFGKADSYEKLEKLGEGSYATVYKGKSRVNGKLVALKVIRLQEEEGTPFTAIREASLLKGLKHANIVLLHDIIHTKETLTLVFEYVHTDLCQYMDKHPGGLHPHNVKLFLFQLLRGLSYIHQRYILHRDLKPQNLLISHLGELKLADFGLARAKSVPSHTYSNEVVTLWYRPPDVLLGSTEYSTCLDMWGVGCIFVEMIQGVAAFPGMKDVQDQLERIFLVLGTPNEDTWPGVHSLPHFKPERFTLYSSKALRLAWDKLSRVACAEDLASKLLQCSPKTRLSAPAALSHQYFSDLPPRLWDLANMSSIFSIPSIRLHAEAGESMRALGKNSGYGRSLANSKH</sequence>
<dbReference type="GO" id="GO:0000086">
    <property type="term" value="P:G2/M transition of mitotic cell cycle"/>
    <property type="evidence" value="ECO:0007669"/>
    <property type="project" value="Ensembl"/>
</dbReference>
<dbReference type="AlphaFoldDB" id="A0A6I8PDR7"/>
<dbReference type="GO" id="GO:0051301">
    <property type="term" value="P:cell division"/>
    <property type="evidence" value="ECO:0007669"/>
    <property type="project" value="UniProtKB-KW"/>
</dbReference>
<dbReference type="GO" id="GO:0005634">
    <property type="term" value="C:nucleus"/>
    <property type="evidence" value="ECO:0000318"/>
    <property type="project" value="GO_Central"/>
</dbReference>
<dbReference type="GO" id="GO:0000308">
    <property type="term" value="C:cytoplasmic cyclin-dependent protein kinase holoenzyme complex"/>
    <property type="evidence" value="ECO:0007669"/>
    <property type="project" value="Ensembl"/>
</dbReference>
<comment type="catalytic activity">
    <reaction evidence="18">
        <text>L-threonyl-[protein] + ATP = O-phospho-L-threonyl-[protein] + ADP + H(+)</text>
        <dbReference type="Rhea" id="RHEA:46608"/>
        <dbReference type="Rhea" id="RHEA-COMP:11060"/>
        <dbReference type="Rhea" id="RHEA-COMP:11605"/>
        <dbReference type="ChEBI" id="CHEBI:15378"/>
        <dbReference type="ChEBI" id="CHEBI:30013"/>
        <dbReference type="ChEBI" id="CHEBI:30616"/>
        <dbReference type="ChEBI" id="CHEBI:61977"/>
        <dbReference type="ChEBI" id="CHEBI:456216"/>
        <dbReference type="EC" id="2.7.11.22"/>
    </reaction>
</comment>
<comment type="catalytic activity">
    <reaction evidence="19">
        <text>L-seryl-[protein] + ATP = O-phospho-L-seryl-[protein] + ADP + H(+)</text>
        <dbReference type="Rhea" id="RHEA:17989"/>
        <dbReference type="Rhea" id="RHEA-COMP:9863"/>
        <dbReference type="Rhea" id="RHEA-COMP:11604"/>
        <dbReference type="ChEBI" id="CHEBI:15378"/>
        <dbReference type="ChEBI" id="CHEBI:29999"/>
        <dbReference type="ChEBI" id="CHEBI:30616"/>
        <dbReference type="ChEBI" id="CHEBI:83421"/>
        <dbReference type="ChEBI" id="CHEBI:456216"/>
        <dbReference type="EC" id="2.7.11.22"/>
    </reaction>
</comment>
<evidence type="ECO:0000256" key="1">
    <source>
        <dbReference type="ARBA" id="ARBA00004202"/>
    </source>
</evidence>
<dbReference type="FunFam" id="3.30.200.20:FF:000007">
    <property type="entry name" value="Cyclin-dependent kinase 14, putative"/>
    <property type="match status" value="1"/>
</dbReference>
<protein>
    <recommendedName>
        <fullName evidence="15">Cyclin-dependent kinase 14</fullName>
        <ecNumber evidence="3">2.7.11.22</ecNumber>
    </recommendedName>
    <alternativeName>
        <fullName evidence="16">Cell division protein kinase 14</fullName>
    </alternativeName>
</protein>
<evidence type="ECO:0000256" key="17">
    <source>
        <dbReference type="ARBA" id="ARBA00046867"/>
    </source>
</evidence>
<keyword evidence="12" id="KW-0472">Membrane</keyword>
<comment type="function">
    <text evidence="14">Serine/threonine-protein kinase involved in the control of the eukaryotic cell cycle, whose activity is controlled by an associated cyclin. Acts as a cell-cycle regulator of Wnt signaling pathway during G2/M phase by mediating the phosphorylation of LRP6 at 'Ser-1490', leading to the activation of the Wnt signaling pathway. Acts as a regulator of cell cycle progression and cell proliferation via its interaction with CCDN3. Phosphorylates RB1 in vitro, however the relevance of such result remains to be confirmed in vivo. May also play a role in meiosis, neuron differentiation and may indirectly act as a negative regulator of insulin-responsive glucose transport.</text>
</comment>
<dbReference type="PANTHER" id="PTHR24056:SF154">
    <property type="entry name" value="CYCLIN-DEPENDENT KINASE 14"/>
    <property type="match status" value="1"/>
</dbReference>
<dbReference type="GO" id="GO:0016055">
    <property type="term" value="P:Wnt signaling pathway"/>
    <property type="evidence" value="ECO:0007669"/>
    <property type="project" value="UniProtKB-KW"/>
</dbReference>
<keyword evidence="13" id="KW-0131">Cell cycle</keyword>
<keyword evidence="8" id="KW-0879">Wnt signaling pathway</keyword>
<dbReference type="GeneTree" id="ENSGT00940000157640"/>
<dbReference type="Ensembl" id="ENSOANT00000069820.1">
    <property type="protein sequence ID" value="ENSOANP00000052040.1"/>
    <property type="gene ID" value="ENSOANG00000013237.4"/>
</dbReference>
<evidence type="ECO:0000259" key="23">
    <source>
        <dbReference type="PROSITE" id="PS50011"/>
    </source>
</evidence>
<dbReference type="InterPro" id="IPR011009">
    <property type="entry name" value="Kinase-like_dom_sf"/>
</dbReference>
<dbReference type="GO" id="GO:0004693">
    <property type="term" value="F:cyclin-dependent protein serine/threonine kinase activity"/>
    <property type="evidence" value="ECO:0000318"/>
    <property type="project" value="GO_Central"/>
</dbReference>
<evidence type="ECO:0000256" key="3">
    <source>
        <dbReference type="ARBA" id="ARBA00012425"/>
    </source>
</evidence>
<dbReference type="GO" id="GO:0005886">
    <property type="term" value="C:plasma membrane"/>
    <property type="evidence" value="ECO:0007669"/>
    <property type="project" value="UniProtKB-SubCell"/>
</dbReference>
<dbReference type="GO" id="GO:0030332">
    <property type="term" value="F:cyclin binding"/>
    <property type="evidence" value="ECO:0000318"/>
    <property type="project" value="GO_Central"/>
</dbReference>
<dbReference type="GO" id="GO:0060828">
    <property type="term" value="P:regulation of canonical Wnt signaling pathway"/>
    <property type="evidence" value="ECO:0007669"/>
    <property type="project" value="Ensembl"/>
</dbReference>
<evidence type="ECO:0000256" key="19">
    <source>
        <dbReference type="ARBA" id="ARBA00048367"/>
    </source>
</evidence>
<dbReference type="OMA" id="MCDLLDS"/>
<evidence type="ECO:0000256" key="13">
    <source>
        <dbReference type="ARBA" id="ARBA00023306"/>
    </source>
</evidence>
<dbReference type="OrthoDB" id="1732493at2759"/>
<evidence type="ECO:0000256" key="15">
    <source>
        <dbReference type="ARBA" id="ARBA00040211"/>
    </source>
</evidence>
<comment type="subunit">
    <text evidence="17">Found in a complex with LRP6, CCNY and CAPRIN2 during G2/M stage; CAPRIN2 functions as a scaffold for the complex by binding to CCNY via its N terminus and to CDK14 via its C terminus. Interacts with CCNY; CCNY mediates its recruitment to the plasma membrane and promotes phosphorylation of LRP6. Interacts with CCDN3 and CDKN1A. Interacts with SEPT8. Interacts with 14-3-3 proteina YWHAB, YWHAE, YWHAH and YWHAQ.</text>
</comment>
<reference evidence="24" key="1">
    <citation type="submission" date="2025-08" db="UniProtKB">
        <authorList>
            <consortium name="Ensembl"/>
        </authorList>
    </citation>
    <scope>IDENTIFICATION</scope>
    <source>
        <strain evidence="24">Glennie</strain>
    </source>
</reference>
<evidence type="ECO:0000256" key="5">
    <source>
        <dbReference type="ARBA" id="ARBA00022527"/>
    </source>
</evidence>
<keyword evidence="6" id="KW-0132">Cell division</keyword>
<comment type="similarity">
    <text evidence="2">Belongs to the protein kinase superfamily. CMGC Ser/Thr protein kinase family. CDC2/CDKX subfamily.</text>
</comment>
<dbReference type="Gene3D" id="3.30.200.20">
    <property type="entry name" value="Phosphorylase Kinase, domain 1"/>
    <property type="match status" value="1"/>
</dbReference>
<evidence type="ECO:0000256" key="7">
    <source>
        <dbReference type="ARBA" id="ARBA00022679"/>
    </source>
</evidence>
<evidence type="ECO:0000313" key="25">
    <source>
        <dbReference type="Proteomes" id="UP000002279"/>
    </source>
</evidence>
<dbReference type="SMART" id="SM00220">
    <property type="entry name" value="S_TKc"/>
    <property type="match status" value="1"/>
</dbReference>
<name>A0A6I8PDR7_ORNAN</name>
<evidence type="ECO:0000256" key="21">
    <source>
        <dbReference type="RuleBase" id="RU000304"/>
    </source>
</evidence>
<evidence type="ECO:0000256" key="18">
    <source>
        <dbReference type="ARBA" id="ARBA00047811"/>
    </source>
</evidence>